<feature type="compositionally biased region" description="Basic and acidic residues" evidence="1">
    <location>
        <begin position="85"/>
        <end position="95"/>
    </location>
</feature>
<dbReference type="AlphaFoldDB" id="A0A7J6ESF4"/>
<proteinExistence type="predicted"/>
<dbReference type="Proteomes" id="UP000583929">
    <property type="component" value="Unassembled WGS sequence"/>
</dbReference>
<feature type="domain" description="Myb-like" evidence="2">
    <location>
        <begin position="367"/>
        <end position="397"/>
    </location>
</feature>
<protein>
    <recommendedName>
        <fullName evidence="2">Myb-like domain-containing protein</fullName>
    </recommendedName>
</protein>
<sequence length="565" mass="65021">MDDIVTTEIFFDGNFDDGSTNWIPNHIFTHPNFSWKDVDLGDLDEFQFVENQQQQDHSDDANEIIIQDDGIGLDDIPKEFFEPNQEVEHDHETKKNSSSSSDLQTSITKELLEIKSSPTENEQQQDQSNEVSQIIIQDDGIGLDDLPEEFFKPNQEVEPAHETKTNSSSLTDLQRSIIKELLEIISSPIENKQQQDQSNEPDKIIIQDDGIGLDDLPEEFFKPNQEVKPNHEIKASSSSWSDTSTTNTNNYQGFYTSHLVPEMNKPYYLNMSSESGNWDQSNDYNQQPYQFCYTPQLVPKLTYPTDYYLDYSSESGWDQSNNKQDAQMVTTTHTFPILTHTLAPAIEYQQQETLSTRKRKSTSSNHGRWTVKEHMIFLQGMSKFGSGNWTEISTLLGDDGIGLDDLYEEFFKPNQEVKPNHEIKASSSSWSDTSTTNTNNYQGFYTSHLVPEMNKPYYLNMISESGNWDQSNDYNQQPYQFCYTPQLVPELAYPTDYYLDYSSVSGWDQSNNKQDTQMVTTTHTFPILAHTPAPAIEYQQQETLSTRKRKSTSSNHGRWTVKEHM</sequence>
<organism evidence="3 4">
    <name type="scientific">Cannabis sativa</name>
    <name type="common">Hemp</name>
    <name type="synonym">Marijuana</name>
    <dbReference type="NCBI Taxonomy" id="3483"/>
    <lineage>
        <taxon>Eukaryota</taxon>
        <taxon>Viridiplantae</taxon>
        <taxon>Streptophyta</taxon>
        <taxon>Embryophyta</taxon>
        <taxon>Tracheophyta</taxon>
        <taxon>Spermatophyta</taxon>
        <taxon>Magnoliopsida</taxon>
        <taxon>eudicotyledons</taxon>
        <taxon>Gunneridae</taxon>
        <taxon>Pentapetalae</taxon>
        <taxon>rosids</taxon>
        <taxon>fabids</taxon>
        <taxon>Rosales</taxon>
        <taxon>Cannabaceae</taxon>
        <taxon>Cannabis</taxon>
    </lineage>
</organism>
<dbReference type="InterPro" id="IPR009057">
    <property type="entry name" value="Homeodomain-like_sf"/>
</dbReference>
<accession>A0A7J6ESF4</accession>
<dbReference type="EMBL" id="JAATIQ010000331">
    <property type="protein sequence ID" value="KAF4361362.1"/>
    <property type="molecule type" value="Genomic_DNA"/>
</dbReference>
<dbReference type="Gene3D" id="1.10.10.60">
    <property type="entry name" value="Homeodomain-like"/>
    <property type="match status" value="1"/>
</dbReference>
<keyword evidence="4" id="KW-1185">Reference proteome</keyword>
<evidence type="ECO:0000256" key="1">
    <source>
        <dbReference type="SAM" id="MobiDB-lite"/>
    </source>
</evidence>
<name>A0A7J6ESF4_CANSA</name>
<evidence type="ECO:0000259" key="2">
    <source>
        <dbReference type="Pfam" id="PF00249"/>
    </source>
</evidence>
<evidence type="ECO:0000313" key="4">
    <source>
        <dbReference type="Proteomes" id="UP000583929"/>
    </source>
</evidence>
<dbReference type="InterPro" id="IPR001005">
    <property type="entry name" value="SANT/Myb"/>
</dbReference>
<gene>
    <name evidence="3" type="ORF">G4B88_005152</name>
</gene>
<dbReference type="Pfam" id="PF00249">
    <property type="entry name" value="Myb_DNA-binding"/>
    <property type="match status" value="1"/>
</dbReference>
<feature type="region of interest" description="Disordered" evidence="1">
    <location>
        <begin position="85"/>
        <end position="105"/>
    </location>
</feature>
<dbReference type="SUPFAM" id="SSF46689">
    <property type="entry name" value="Homeodomain-like"/>
    <property type="match status" value="1"/>
</dbReference>
<feature type="region of interest" description="Disordered" evidence="1">
    <location>
        <begin position="542"/>
        <end position="565"/>
    </location>
</feature>
<evidence type="ECO:0000313" key="3">
    <source>
        <dbReference type="EMBL" id="KAF4361362.1"/>
    </source>
</evidence>
<comment type="caution">
    <text evidence="3">The sequence shown here is derived from an EMBL/GenBank/DDBJ whole genome shotgun (WGS) entry which is preliminary data.</text>
</comment>
<reference evidence="3 4" key="1">
    <citation type="journal article" date="2020" name="bioRxiv">
        <title>Sequence and annotation of 42 cannabis genomes reveals extensive copy number variation in cannabinoid synthesis and pathogen resistance genes.</title>
        <authorList>
            <person name="Mckernan K.J."/>
            <person name="Helbert Y."/>
            <person name="Kane L.T."/>
            <person name="Ebling H."/>
            <person name="Zhang L."/>
            <person name="Liu B."/>
            <person name="Eaton Z."/>
            <person name="Mclaughlin S."/>
            <person name="Kingan S."/>
            <person name="Baybayan P."/>
            <person name="Concepcion G."/>
            <person name="Jordan M."/>
            <person name="Riva A."/>
            <person name="Barbazuk W."/>
            <person name="Harkins T."/>
        </authorList>
    </citation>
    <scope>NUCLEOTIDE SEQUENCE [LARGE SCALE GENOMIC DNA]</scope>
    <source>
        <strain evidence="4">cv. Jamaican Lion 4</strain>
        <tissue evidence="3">Leaf</tissue>
    </source>
</reference>